<evidence type="ECO:0000256" key="1">
    <source>
        <dbReference type="SAM" id="MobiDB-lite"/>
    </source>
</evidence>
<organism evidence="3 4">
    <name type="scientific">Medicago truncatula</name>
    <name type="common">Barrel medic</name>
    <name type="synonym">Medicago tribuloides</name>
    <dbReference type="NCBI Taxonomy" id="3880"/>
    <lineage>
        <taxon>Eukaryota</taxon>
        <taxon>Viridiplantae</taxon>
        <taxon>Streptophyta</taxon>
        <taxon>Embryophyta</taxon>
        <taxon>Tracheophyta</taxon>
        <taxon>Spermatophyta</taxon>
        <taxon>Magnoliopsida</taxon>
        <taxon>eudicotyledons</taxon>
        <taxon>Gunneridae</taxon>
        <taxon>Pentapetalae</taxon>
        <taxon>rosids</taxon>
        <taxon>fabids</taxon>
        <taxon>Fabales</taxon>
        <taxon>Fabaceae</taxon>
        <taxon>Papilionoideae</taxon>
        <taxon>50 kb inversion clade</taxon>
        <taxon>NPAAA clade</taxon>
        <taxon>Hologalegina</taxon>
        <taxon>IRL clade</taxon>
        <taxon>Trifolieae</taxon>
        <taxon>Medicago</taxon>
    </lineage>
</organism>
<reference evidence="4" key="1">
    <citation type="journal article" date="2018" name="Nat. Plants">
        <title>Whole-genome landscape of Medicago truncatula symbiotic genes.</title>
        <authorList>
            <person name="Pecrix Y."/>
            <person name="Staton S.E."/>
            <person name="Sallet E."/>
            <person name="Lelandais-Briere C."/>
            <person name="Moreau S."/>
            <person name="Carrere S."/>
            <person name="Blein T."/>
            <person name="Jardinaud M.F."/>
            <person name="Latrasse D."/>
            <person name="Zouine M."/>
            <person name="Zahm M."/>
            <person name="Kreplak J."/>
            <person name="Mayjonade B."/>
            <person name="Satge C."/>
            <person name="Perez M."/>
            <person name="Cauet S."/>
            <person name="Marande W."/>
            <person name="Chantry-Darmon C."/>
            <person name="Lopez-Roques C."/>
            <person name="Bouchez O."/>
            <person name="Berard A."/>
            <person name="Debelle F."/>
            <person name="Munos S."/>
            <person name="Bendahmane A."/>
            <person name="Berges H."/>
            <person name="Niebel A."/>
            <person name="Buitink J."/>
            <person name="Frugier F."/>
            <person name="Benhamed M."/>
            <person name="Crespi M."/>
            <person name="Gouzy J."/>
            <person name="Gamas P."/>
        </authorList>
    </citation>
    <scope>NUCLEOTIDE SEQUENCE [LARGE SCALE GENOMIC DNA]</scope>
    <source>
        <strain evidence="4">cv. Jemalong A17</strain>
    </source>
</reference>
<accession>A0A396GTY5</accession>
<dbReference type="AlphaFoldDB" id="A0A396GTY5"/>
<evidence type="ECO:0000313" key="3">
    <source>
        <dbReference type="EMBL" id="RHN44003.1"/>
    </source>
</evidence>
<feature type="region of interest" description="Disordered" evidence="1">
    <location>
        <begin position="415"/>
        <end position="447"/>
    </location>
</feature>
<feature type="domain" description="Retrotransposon gag" evidence="2">
    <location>
        <begin position="80"/>
        <end position="172"/>
    </location>
</feature>
<proteinExistence type="predicted"/>
<name>A0A396GTY5_MEDTR</name>
<dbReference type="InterPro" id="IPR005162">
    <property type="entry name" value="Retrotrans_gag_dom"/>
</dbReference>
<gene>
    <name evidence="3" type="ORF">MtrunA17_Chr7g0214621</name>
</gene>
<comment type="caution">
    <text evidence="3">The sequence shown here is derived from an EMBL/GenBank/DDBJ whole genome shotgun (WGS) entry which is preliminary data.</text>
</comment>
<dbReference type="EMBL" id="PSQE01000007">
    <property type="protein sequence ID" value="RHN44003.1"/>
    <property type="molecule type" value="Genomic_DNA"/>
</dbReference>
<feature type="compositionally biased region" description="Basic and acidic residues" evidence="1">
    <location>
        <begin position="415"/>
        <end position="435"/>
    </location>
</feature>
<dbReference type="Proteomes" id="UP000265566">
    <property type="component" value="Chromosome 7"/>
</dbReference>
<dbReference type="PANTHER" id="PTHR33223:SF11">
    <property type="entry name" value="ELEMENT PROTEIN, PUTATIVE-RELATED"/>
    <property type="match status" value="1"/>
</dbReference>
<dbReference type="PANTHER" id="PTHR33223">
    <property type="entry name" value="CCHC-TYPE DOMAIN-CONTAINING PROTEIN"/>
    <property type="match status" value="1"/>
</dbReference>
<evidence type="ECO:0000259" key="2">
    <source>
        <dbReference type="Pfam" id="PF03732"/>
    </source>
</evidence>
<dbReference type="Gramene" id="rna38047">
    <property type="protein sequence ID" value="RHN44003.1"/>
    <property type="gene ID" value="gene38047"/>
</dbReference>
<dbReference type="Pfam" id="PF03732">
    <property type="entry name" value="Retrotrans_gag"/>
    <property type="match status" value="1"/>
</dbReference>
<evidence type="ECO:0000313" key="4">
    <source>
        <dbReference type="Proteomes" id="UP000265566"/>
    </source>
</evidence>
<protein>
    <submittedName>
        <fullName evidence="3">Putative transcription factor interactor and regulator CCHC(Zn) family</fullName>
    </submittedName>
</protein>
<sequence length="518" mass="58130">MVEERALKEYAITSSDEPYDAIVHPTVAGNNFEIKPALIYLVQQNQFFGSPTEDPNFHISTFLRLSGTLKANQEAVRLHLFPFSLRDRASAWFHSLTIGSITSWDQIRRAFLAQFFPLSQTAQLRARLFQYTQKDGESLYDAWERFKEMLRLCPHHGLEKWLIIHTFYNGLSYTTKIYVDAAAGGALMNKTYTAAYDLIEGMAQNHYQWTSERVITASSPSKKEAGMYKISSLDHLTAKVDALRQKFDTMNTSAVTPAPVSPPCEVCGVFGHIDIDCRLGSVVRGPEQVNQNLFGQQTTPPSYANNQRVPQKSSLELLLENYVINQSKQLQELKNQTKFLNDSLAKITSKVDSIATHDKILETQISQVAQHVTASSRTTGIFPGQTETNPKGHISSITLRDGNQLKDPVVKIKNNEREIGSDEPQSEKTIGDNEKPFVSPPHEPKNPLAQGFVKSKLDDQFRIFIEILPNKLSSKLKNPESFPIPCVIGSESIEKAMCDLGENVRLTPLSLWERLGIG</sequence>